<dbReference type="InterPro" id="IPR013783">
    <property type="entry name" value="Ig-like_fold"/>
</dbReference>
<sequence>MKKLVLLSLLMIMSVGLINAQSKNADIKFEKTSQNLGTFSEKEPVATATYTFTNIGDAPLVIHQVVASCGCTVPEFSKEPVQPGKTGSIKVVYNGTDKPLGFFKKSIIVRSNAKTPTTRLFIEGTMTE</sequence>
<evidence type="ECO:0000313" key="3">
    <source>
        <dbReference type="Proteomes" id="UP000018439"/>
    </source>
</evidence>
<dbReference type="eggNOG" id="ENOG5031NHZ">
    <property type="taxonomic scope" value="Bacteria"/>
</dbReference>
<dbReference type="PANTHER" id="PTHR37833:SF1">
    <property type="entry name" value="SIGNAL PEPTIDE PROTEIN"/>
    <property type="match status" value="1"/>
</dbReference>
<dbReference type="Proteomes" id="UP000018439">
    <property type="component" value="Chromosome"/>
</dbReference>
<dbReference type="AlphaFoldDB" id="F3ZU10"/>
<dbReference type="InterPro" id="IPR011467">
    <property type="entry name" value="DUF1573"/>
</dbReference>
<accession>F3ZU10</accession>
<dbReference type="HOGENOM" id="CLU_122784_1_2_10"/>
<dbReference type="OrthoDB" id="826619at2"/>
<dbReference type="Pfam" id="PF07610">
    <property type="entry name" value="DUF1573"/>
    <property type="match status" value="1"/>
</dbReference>
<feature type="chain" id="PRO_5003308706" description="DUF1573 domain-containing protein" evidence="1">
    <location>
        <begin position="21"/>
        <end position="128"/>
    </location>
</feature>
<name>F3ZU10_9BACE</name>
<dbReference type="PANTHER" id="PTHR37833">
    <property type="entry name" value="LIPOPROTEIN-RELATED"/>
    <property type="match status" value="1"/>
</dbReference>
<evidence type="ECO:0000313" key="2">
    <source>
        <dbReference type="EMBL" id="EGJ71111.1"/>
    </source>
</evidence>
<keyword evidence="1" id="KW-0732">Signal</keyword>
<dbReference type="EMBL" id="CM001167">
    <property type="protein sequence ID" value="EGJ71111.1"/>
    <property type="molecule type" value="Genomic_DNA"/>
</dbReference>
<evidence type="ECO:0008006" key="4">
    <source>
        <dbReference type="Google" id="ProtNLM"/>
    </source>
</evidence>
<reference evidence="2 3" key="1">
    <citation type="journal article" date="2011" name="Stand. Genomic Sci.">
        <title>Non-contiguous finished genome sequence of Bacteroides coprosuis type strain (PC139).</title>
        <authorList>
            <person name="Land M."/>
            <person name="Held B."/>
            <person name="Gronow S."/>
            <person name="Abt B."/>
            <person name="Lucas S."/>
            <person name="Del Rio T.G."/>
            <person name="Nolan M."/>
            <person name="Tice H."/>
            <person name="Cheng J.F."/>
            <person name="Pitluck S."/>
            <person name="Liolios K."/>
            <person name="Pagani I."/>
            <person name="Ivanova N."/>
            <person name="Mavromatis K."/>
            <person name="Mikhailova N."/>
            <person name="Pati A."/>
            <person name="Tapia R."/>
            <person name="Han C."/>
            <person name="Goodwin L."/>
            <person name="Chen A."/>
            <person name="Palaniappan K."/>
            <person name="Hauser L."/>
            <person name="Brambilla E.M."/>
            <person name="Rohde M."/>
            <person name="Goker M."/>
            <person name="Detter J.C."/>
            <person name="Woyke T."/>
            <person name="Bristow J."/>
            <person name="Eisen J.A."/>
            <person name="Markowitz V."/>
            <person name="Hugenholtz P."/>
            <person name="Kyrpides N.C."/>
            <person name="Klenk H.P."/>
            <person name="Lapidus A."/>
        </authorList>
    </citation>
    <scope>NUCLEOTIDE SEQUENCE</scope>
    <source>
        <strain evidence="2 3">DSM 18011</strain>
    </source>
</reference>
<protein>
    <recommendedName>
        <fullName evidence="4">DUF1573 domain-containing protein</fullName>
    </recommendedName>
</protein>
<evidence type="ECO:0000256" key="1">
    <source>
        <dbReference type="SAM" id="SignalP"/>
    </source>
</evidence>
<organism evidence="2 3">
    <name type="scientific">Bacteroides coprosuis DSM 18011</name>
    <dbReference type="NCBI Taxonomy" id="679937"/>
    <lineage>
        <taxon>Bacteria</taxon>
        <taxon>Pseudomonadati</taxon>
        <taxon>Bacteroidota</taxon>
        <taxon>Bacteroidia</taxon>
        <taxon>Bacteroidales</taxon>
        <taxon>Bacteroidaceae</taxon>
        <taxon>Bacteroides</taxon>
    </lineage>
</organism>
<keyword evidence="3" id="KW-1185">Reference proteome</keyword>
<proteinExistence type="predicted"/>
<dbReference type="Gene3D" id="2.60.40.10">
    <property type="entry name" value="Immunoglobulins"/>
    <property type="match status" value="1"/>
</dbReference>
<gene>
    <name evidence="2" type="ORF">Bcop_0900</name>
</gene>
<dbReference type="STRING" id="679937.Bcop_0900"/>
<feature type="signal peptide" evidence="1">
    <location>
        <begin position="1"/>
        <end position="20"/>
    </location>
</feature>